<comment type="subunit">
    <text evidence="5">Monomer.</text>
</comment>
<keyword evidence="15" id="KW-0627">Porphyrin biosynthesis</keyword>
<dbReference type="GO" id="GO:0051989">
    <property type="term" value="F:coproporphyrinogen dehydrogenase activity"/>
    <property type="evidence" value="ECO:0007669"/>
    <property type="project" value="UniProtKB-EC"/>
</dbReference>
<sequence length="462" mass="52007">MSETLQIDPQMLERYDVTAPRYTSYPTALAFHPGWDEAAYVAHVRAHRAPDEPLSMYVHVPFCHSACFYCACNRIITANRRHAEHYLERLIREIHAQATLLGPRPLAQLHFGGGTPTYLDDDQLERLMRVIGEAFPFAPVAEREFSIEIDPRTVDPARMRRLRGMGFSRVSLGVQDFDPAVQAAINRIQSAEMVSQVLAAARGEGFTSTNMDLIYGLPKQDRARFDATLERIIRMRPERLAIYNYAHLPERFKMQRQIDADTLPGPEEKLGIFNDAIRRLTEAGYVYIGMDHFALPEDELAQALAADTLQRNFQGYSTRGGLDLVGVGSTAIGHIAGAYSQNHHNLAAYNEAIDDGRLAVAKGYRRDADDELRAEVIEAVMCRSRLDFNDVSARHGIDFADYFADALADLRPAEADGLVVIGDDSLTVTRQGRLFLRQIAMPFDAHRRRGESDILRRFSRAI</sequence>
<dbReference type="GO" id="GO:0006782">
    <property type="term" value="P:protoporphyrinogen IX biosynthetic process"/>
    <property type="evidence" value="ECO:0007669"/>
    <property type="project" value="UniProtKB-UniPathway"/>
</dbReference>
<comment type="similarity">
    <text evidence="4">Belongs to the anaerobic coproporphyrinogen-III oxidase family.</text>
</comment>
<dbReference type="SMART" id="SM00729">
    <property type="entry name" value="Elp3"/>
    <property type="match status" value="1"/>
</dbReference>
<evidence type="ECO:0000256" key="3">
    <source>
        <dbReference type="ARBA" id="ARBA00004785"/>
    </source>
</evidence>
<evidence type="ECO:0000256" key="5">
    <source>
        <dbReference type="ARBA" id="ARBA00011245"/>
    </source>
</evidence>
<evidence type="ECO:0000256" key="15">
    <source>
        <dbReference type="ARBA" id="ARBA00023244"/>
    </source>
</evidence>
<evidence type="ECO:0000256" key="16">
    <source>
        <dbReference type="ARBA" id="ARBA00030263"/>
    </source>
</evidence>
<keyword evidence="8" id="KW-0004">4Fe-4S</keyword>
<keyword evidence="10" id="KW-0949">S-adenosyl-L-methionine</keyword>
<evidence type="ECO:0000256" key="11">
    <source>
        <dbReference type="ARBA" id="ARBA00022723"/>
    </source>
</evidence>
<organism evidence="19">
    <name type="scientific">uncultured organism</name>
    <dbReference type="NCBI Taxonomy" id="155900"/>
    <lineage>
        <taxon>unclassified sequences</taxon>
        <taxon>environmental samples</taxon>
    </lineage>
</organism>
<evidence type="ECO:0000256" key="8">
    <source>
        <dbReference type="ARBA" id="ARBA00022485"/>
    </source>
</evidence>
<comment type="pathway">
    <text evidence="3">Porphyrin-containing compound metabolism; protoporphyrin-IX biosynthesis; protoporphyrinogen-IX from coproporphyrinogen-III (AdoMet route): step 1/1.</text>
</comment>
<evidence type="ECO:0000256" key="6">
    <source>
        <dbReference type="ARBA" id="ARBA00011912"/>
    </source>
</evidence>
<dbReference type="PANTHER" id="PTHR13932">
    <property type="entry name" value="COPROPORPHYRINIGEN III OXIDASE"/>
    <property type="match status" value="1"/>
</dbReference>
<dbReference type="InterPro" id="IPR004558">
    <property type="entry name" value="Coprogen_oxidase_HemN"/>
</dbReference>
<dbReference type="EC" id="1.3.98.3" evidence="6"/>
<dbReference type="GO" id="GO:0004109">
    <property type="term" value="F:coproporphyrinogen oxidase activity"/>
    <property type="evidence" value="ECO:0007669"/>
    <property type="project" value="InterPro"/>
</dbReference>
<dbReference type="UniPathway" id="UPA00251">
    <property type="reaction ID" value="UER00323"/>
</dbReference>
<dbReference type="InterPro" id="IPR058240">
    <property type="entry name" value="rSAM_sf"/>
</dbReference>
<comment type="catalytic activity">
    <reaction evidence="17">
        <text>coproporphyrinogen III + 2 S-adenosyl-L-methionine = protoporphyrinogen IX + 2 5'-deoxyadenosine + 2 L-methionine + 2 CO2</text>
        <dbReference type="Rhea" id="RHEA:15425"/>
        <dbReference type="ChEBI" id="CHEBI:16526"/>
        <dbReference type="ChEBI" id="CHEBI:17319"/>
        <dbReference type="ChEBI" id="CHEBI:57307"/>
        <dbReference type="ChEBI" id="CHEBI:57309"/>
        <dbReference type="ChEBI" id="CHEBI:57844"/>
        <dbReference type="ChEBI" id="CHEBI:59789"/>
        <dbReference type="EC" id="1.3.98.3"/>
    </reaction>
</comment>
<dbReference type="InterPro" id="IPR006638">
    <property type="entry name" value="Elp3/MiaA/NifB-like_rSAM"/>
</dbReference>
<keyword evidence="14" id="KW-0411">Iron-sulfur</keyword>
<dbReference type="SFLD" id="SFLDS00029">
    <property type="entry name" value="Radical_SAM"/>
    <property type="match status" value="1"/>
</dbReference>
<evidence type="ECO:0000256" key="7">
    <source>
        <dbReference type="ARBA" id="ARBA00020156"/>
    </source>
</evidence>
<dbReference type="NCBIfam" id="TIGR00538">
    <property type="entry name" value="hemN"/>
    <property type="match status" value="1"/>
</dbReference>
<evidence type="ECO:0000256" key="12">
    <source>
        <dbReference type="ARBA" id="ARBA00023002"/>
    </source>
</evidence>
<evidence type="ECO:0000256" key="10">
    <source>
        <dbReference type="ARBA" id="ARBA00022691"/>
    </source>
</evidence>
<dbReference type="Gene3D" id="1.10.10.920">
    <property type="match status" value="1"/>
</dbReference>
<proteinExistence type="inferred from homology"/>
<keyword evidence="12 19" id="KW-0560">Oxidoreductase</keyword>
<dbReference type="AlphaFoldDB" id="A0A5B8R983"/>
<evidence type="ECO:0000313" key="19">
    <source>
        <dbReference type="EMBL" id="QEA05709.1"/>
    </source>
</evidence>
<dbReference type="SUPFAM" id="SSF102114">
    <property type="entry name" value="Radical SAM enzymes"/>
    <property type="match status" value="1"/>
</dbReference>
<dbReference type="PANTHER" id="PTHR13932:SF6">
    <property type="entry name" value="OXYGEN-INDEPENDENT COPROPORPHYRINOGEN III OXIDASE"/>
    <property type="match status" value="1"/>
</dbReference>
<comment type="cofactor">
    <cofactor evidence="1">
        <name>[4Fe-4S] cluster</name>
        <dbReference type="ChEBI" id="CHEBI:49883"/>
    </cofactor>
</comment>
<dbReference type="InterPro" id="IPR007197">
    <property type="entry name" value="rSAM"/>
</dbReference>
<dbReference type="SFLD" id="SFLDG01082">
    <property type="entry name" value="B12-binding_domain_containing"/>
    <property type="match status" value="1"/>
</dbReference>
<dbReference type="SFLD" id="SFLDG01065">
    <property type="entry name" value="anaerobic_coproporphyrinogen-I"/>
    <property type="match status" value="1"/>
</dbReference>
<accession>A0A5B8R983</accession>
<evidence type="ECO:0000256" key="1">
    <source>
        <dbReference type="ARBA" id="ARBA00001966"/>
    </source>
</evidence>
<evidence type="ECO:0000256" key="13">
    <source>
        <dbReference type="ARBA" id="ARBA00023004"/>
    </source>
</evidence>
<gene>
    <name evidence="19" type="primary">hemN_2</name>
    <name evidence="19" type="ORF">KBTEX_02033</name>
</gene>
<protein>
    <recommendedName>
        <fullName evidence="7">Oxygen-independent coproporphyrinogen III oxidase</fullName>
        <ecNumber evidence="6">1.3.98.3</ecNumber>
    </recommendedName>
    <alternativeName>
        <fullName evidence="16">Coproporphyrinogen III dehydrogenase</fullName>
    </alternativeName>
</protein>
<evidence type="ECO:0000256" key="4">
    <source>
        <dbReference type="ARBA" id="ARBA00005493"/>
    </source>
</evidence>
<comment type="subcellular location">
    <subcellularLocation>
        <location evidence="2">Cytoplasm</location>
    </subcellularLocation>
</comment>
<evidence type="ECO:0000259" key="18">
    <source>
        <dbReference type="PROSITE" id="PS51918"/>
    </source>
</evidence>
<dbReference type="GO" id="GO:0046872">
    <property type="term" value="F:metal ion binding"/>
    <property type="evidence" value="ECO:0007669"/>
    <property type="project" value="UniProtKB-KW"/>
</dbReference>
<dbReference type="EMBL" id="MN079108">
    <property type="protein sequence ID" value="QEA05709.1"/>
    <property type="molecule type" value="Genomic_DNA"/>
</dbReference>
<reference evidence="19" key="1">
    <citation type="submission" date="2019-06" db="EMBL/GenBank/DDBJ databases">
        <authorList>
            <person name="Murdoch R.W."/>
            <person name="Fathepure B."/>
        </authorList>
    </citation>
    <scope>NUCLEOTIDE SEQUENCE</scope>
</reference>
<keyword evidence="11" id="KW-0479">Metal-binding</keyword>
<evidence type="ECO:0000256" key="14">
    <source>
        <dbReference type="ARBA" id="ARBA00023014"/>
    </source>
</evidence>
<dbReference type="InterPro" id="IPR010723">
    <property type="entry name" value="HemN_C"/>
</dbReference>
<evidence type="ECO:0000256" key="17">
    <source>
        <dbReference type="ARBA" id="ARBA00048321"/>
    </source>
</evidence>
<name>A0A5B8R983_9ZZZZ</name>
<dbReference type="Pfam" id="PF06969">
    <property type="entry name" value="HemN_C"/>
    <property type="match status" value="1"/>
</dbReference>
<dbReference type="PIRSF" id="PIRSF000167">
    <property type="entry name" value="HemN"/>
    <property type="match status" value="1"/>
</dbReference>
<evidence type="ECO:0000256" key="9">
    <source>
        <dbReference type="ARBA" id="ARBA00022490"/>
    </source>
</evidence>
<evidence type="ECO:0000256" key="2">
    <source>
        <dbReference type="ARBA" id="ARBA00004496"/>
    </source>
</evidence>
<keyword evidence="13" id="KW-0408">Iron</keyword>
<dbReference type="FunFam" id="1.10.10.920:FF:000001">
    <property type="entry name" value="Coproporphyrinogen-III oxidase"/>
    <property type="match status" value="1"/>
</dbReference>
<dbReference type="PROSITE" id="PS51918">
    <property type="entry name" value="RADICAL_SAM"/>
    <property type="match status" value="1"/>
</dbReference>
<dbReference type="Gene3D" id="3.30.750.200">
    <property type="match status" value="1"/>
</dbReference>
<dbReference type="GO" id="GO:0051539">
    <property type="term" value="F:4 iron, 4 sulfur cluster binding"/>
    <property type="evidence" value="ECO:0007669"/>
    <property type="project" value="UniProtKB-KW"/>
</dbReference>
<dbReference type="Pfam" id="PF04055">
    <property type="entry name" value="Radical_SAM"/>
    <property type="match status" value="1"/>
</dbReference>
<dbReference type="InterPro" id="IPR034505">
    <property type="entry name" value="Coproporphyrinogen-III_oxidase"/>
</dbReference>
<keyword evidence="9" id="KW-0963">Cytoplasm</keyword>
<feature type="domain" description="Radical SAM core" evidence="18">
    <location>
        <begin position="48"/>
        <end position="283"/>
    </location>
</feature>